<comment type="caution">
    <text evidence="1">The sequence shown here is derived from an EMBL/GenBank/DDBJ whole genome shotgun (WGS) entry which is preliminary data.</text>
</comment>
<sequence length="163" mass="18225">MYSRSRRLNKGEWMPWHPLLPFRLKSFWPRPCSLGRQGMVMETAATVGAVLVSAPADNGAHVTLPEYTDPELDVKMKLRLVDIFLQSVEMVNSARAGPSPSTEVIVGPEEYMLPCGISLLVAICCASNRMREASLNVLELSAELWEDYRDSLTNVAISWVPFQ</sequence>
<protein>
    <submittedName>
        <fullName evidence="1">Uncharacterized protein</fullName>
    </submittedName>
</protein>
<name>A0ABN9QXF2_9DINO</name>
<reference evidence="1" key="1">
    <citation type="submission" date="2023-10" db="EMBL/GenBank/DDBJ databases">
        <authorList>
            <person name="Chen Y."/>
            <person name="Shah S."/>
            <person name="Dougan E. K."/>
            <person name="Thang M."/>
            <person name="Chan C."/>
        </authorList>
    </citation>
    <scope>NUCLEOTIDE SEQUENCE [LARGE SCALE GENOMIC DNA]</scope>
</reference>
<evidence type="ECO:0000313" key="1">
    <source>
        <dbReference type="EMBL" id="CAK0810433.1"/>
    </source>
</evidence>
<accession>A0ABN9QXF2</accession>
<dbReference type="EMBL" id="CAUYUJ010004658">
    <property type="protein sequence ID" value="CAK0810433.1"/>
    <property type="molecule type" value="Genomic_DNA"/>
</dbReference>
<dbReference type="Proteomes" id="UP001189429">
    <property type="component" value="Unassembled WGS sequence"/>
</dbReference>
<keyword evidence="2" id="KW-1185">Reference proteome</keyword>
<organism evidence="1 2">
    <name type="scientific">Prorocentrum cordatum</name>
    <dbReference type="NCBI Taxonomy" id="2364126"/>
    <lineage>
        <taxon>Eukaryota</taxon>
        <taxon>Sar</taxon>
        <taxon>Alveolata</taxon>
        <taxon>Dinophyceae</taxon>
        <taxon>Prorocentrales</taxon>
        <taxon>Prorocentraceae</taxon>
        <taxon>Prorocentrum</taxon>
    </lineage>
</organism>
<proteinExistence type="predicted"/>
<evidence type="ECO:0000313" key="2">
    <source>
        <dbReference type="Proteomes" id="UP001189429"/>
    </source>
</evidence>
<gene>
    <name evidence="1" type="ORF">PCOR1329_LOCUS15396</name>
</gene>